<name>A0ACB7IVB0_PLECO</name>
<accession>A0ACB7IVB0</accession>
<dbReference type="EMBL" id="WQMT02000005">
    <property type="protein sequence ID" value="KAG9222149.1"/>
    <property type="molecule type" value="Genomic_DNA"/>
</dbReference>
<organism evidence="1 2">
    <name type="scientific">Pleurotus cornucopiae</name>
    <name type="common">Cornucopia mushroom</name>
    <dbReference type="NCBI Taxonomy" id="5321"/>
    <lineage>
        <taxon>Eukaryota</taxon>
        <taxon>Fungi</taxon>
        <taxon>Dikarya</taxon>
        <taxon>Basidiomycota</taxon>
        <taxon>Agaricomycotina</taxon>
        <taxon>Agaricomycetes</taxon>
        <taxon>Agaricomycetidae</taxon>
        <taxon>Agaricales</taxon>
        <taxon>Pleurotineae</taxon>
        <taxon>Pleurotaceae</taxon>
        <taxon>Pleurotus</taxon>
    </lineage>
</organism>
<comment type="caution">
    <text evidence="1">The sequence shown here is derived from an EMBL/GenBank/DDBJ whole genome shotgun (WGS) entry which is preliminary data.</text>
</comment>
<evidence type="ECO:0000313" key="2">
    <source>
        <dbReference type="Proteomes" id="UP000824881"/>
    </source>
</evidence>
<sequence>MYCTQAHSLNEAGTGGREWNTRDMEYRSADRCSFPTDNGTLEWNQQRHTCCQCEETILSRSMYVPEHSPLSTTVPSPLDSPDSTTPSHSPPFLDPRFRNPGASDRIGTPRSTLIIPRLYPHNDVIARLPIVTNERPSADHSPTFSDTSRSANFI</sequence>
<evidence type="ECO:0000313" key="1">
    <source>
        <dbReference type="EMBL" id="KAG9222149.1"/>
    </source>
</evidence>
<protein>
    <submittedName>
        <fullName evidence="1">Uncharacterized protein</fullName>
    </submittedName>
</protein>
<keyword evidence="2" id="KW-1185">Reference proteome</keyword>
<reference evidence="1 2" key="1">
    <citation type="journal article" date="2021" name="Appl. Environ. Microbiol.">
        <title>Genetic linkage and physical mapping for an oyster mushroom Pleurotus cornucopiae and QTL analysis for the trait cap color.</title>
        <authorList>
            <person name="Zhang Y."/>
            <person name="Gao W."/>
            <person name="Sonnenberg A."/>
            <person name="Chen Q."/>
            <person name="Zhang J."/>
            <person name="Huang C."/>
        </authorList>
    </citation>
    <scope>NUCLEOTIDE SEQUENCE [LARGE SCALE GENOMIC DNA]</scope>
    <source>
        <strain evidence="1">CCMSSC00406</strain>
    </source>
</reference>
<proteinExistence type="predicted"/>
<dbReference type="Proteomes" id="UP000824881">
    <property type="component" value="Unassembled WGS sequence"/>
</dbReference>
<gene>
    <name evidence="1" type="ORF">CCMSSC00406_0009038</name>
</gene>